<reference evidence="3" key="2">
    <citation type="journal article" date="2014" name="ISME J.">
        <title>Microbial stratification in low pH oxic and suboxic macroscopic growths along an acid mine drainage.</title>
        <authorList>
            <person name="Mendez-Garcia C."/>
            <person name="Mesa V."/>
            <person name="Sprenger R.R."/>
            <person name="Richter M."/>
            <person name="Diez M.S."/>
            <person name="Solano J."/>
            <person name="Bargiela R."/>
            <person name="Golyshina O.V."/>
            <person name="Manteca A."/>
            <person name="Ramos J.L."/>
            <person name="Gallego J.R."/>
            <person name="Llorente I."/>
            <person name="Martins Dos Santos V.A."/>
            <person name="Jensen O.N."/>
            <person name="Pelaez A.I."/>
            <person name="Sanchez J."/>
            <person name="Ferrer M."/>
        </authorList>
    </citation>
    <scope>NUCLEOTIDE SEQUENCE</scope>
</reference>
<evidence type="ECO:0000259" key="2">
    <source>
        <dbReference type="Pfam" id="PF03466"/>
    </source>
</evidence>
<organism evidence="3">
    <name type="scientific">mine drainage metagenome</name>
    <dbReference type="NCBI Taxonomy" id="410659"/>
    <lineage>
        <taxon>unclassified sequences</taxon>
        <taxon>metagenomes</taxon>
        <taxon>ecological metagenomes</taxon>
    </lineage>
</organism>
<sequence>MQPLYRGGALPTAPPELAGCVLLRNPRQPWAPWFAAAGLDWPEPGHGPSYEDAGLLLQAAADGQGIALAREVLAEDDLASRRLVRLFNVQAEDDYRWFVVWREPLRCDAGSFKAFLAWLRAEGHASSARP</sequence>
<dbReference type="SUPFAM" id="SSF53850">
    <property type="entry name" value="Periplasmic binding protein-like II"/>
    <property type="match status" value="1"/>
</dbReference>
<dbReference type="GO" id="GO:0043565">
    <property type="term" value="F:sequence-specific DNA binding"/>
    <property type="evidence" value="ECO:0007669"/>
    <property type="project" value="TreeGrafter"/>
</dbReference>
<accession>T0Z8I8</accession>
<proteinExistence type="inferred from homology"/>
<dbReference type="EMBL" id="AUZZ01006965">
    <property type="protein sequence ID" value="EQD44316.1"/>
    <property type="molecule type" value="Genomic_DNA"/>
</dbReference>
<evidence type="ECO:0000313" key="3">
    <source>
        <dbReference type="EMBL" id="EQD44316.1"/>
    </source>
</evidence>
<dbReference type="Gene3D" id="3.40.190.10">
    <property type="entry name" value="Periplasmic binding protein-like II"/>
    <property type="match status" value="2"/>
</dbReference>
<dbReference type="GO" id="GO:0006351">
    <property type="term" value="P:DNA-templated transcription"/>
    <property type="evidence" value="ECO:0007669"/>
    <property type="project" value="TreeGrafter"/>
</dbReference>
<dbReference type="PANTHER" id="PTHR30537">
    <property type="entry name" value="HTH-TYPE TRANSCRIPTIONAL REGULATOR"/>
    <property type="match status" value="1"/>
</dbReference>
<dbReference type="InterPro" id="IPR058163">
    <property type="entry name" value="LysR-type_TF_proteobact-type"/>
</dbReference>
<reference evidence="3" key="1">
    <citation type="submission" date="2013-08" db="EMBL/GenBank/DDBJ databases">
        <authorList>
            <person name="Mendez C."/>
            <person name="Richter M."/>
            <person name="Ferrer M."/>
            <person name="Sanchez J."/>
        </authorList>
    </citation>
    <scope>NUCLEOTIDE SEQUENCE</scope>
</reference>
<dbReference type="AlphaFoldDB" id="T0Z8I8"/>
<feature type="domain" description="LysR substrate-binding" evidence="2">
    <location>
        <begin position="11"/>
        <end position="122"/>
    </location>
</feature>
<dbReference type="Pfam" id="PF03466">
    <property type="entry name" value="LysR_substrate"/>
    <property type="match status" value="1"/>
</dbReference>
<protein>
    <submittedName>
        <fullName evidence="3">LysR family transcriptional regulator</fullName>
    </submittedName>
</protein>
<dbReference type="InterPro" id="IPR005119">
    <property type="entry name" value="LysR_subst-bd"/>
</dbReference>
<dbReference type="GO" id="GO:0003700">
    <property type="term" value="F:DNA-binding transcription factor activity"/>
    <property type="evidence" value="ECO:0007669"/>
    <property type="project" value="TreeGrafter"/>
</dbReference>
<comment type="caution">
    <text evidence="3">The sequence shown here is derived from an EMBL/GenBank/DDBJ whole genome shotgun (WGS) entry which is preliminary data.</text>
</comment>
<dbReference type="PANTHER" id="PTHR30537:SF79">
    <property type="entry name" value="TRANSCRIPTIONAL REGULATOR-RELATED"/>
    <property type="match status" value="1"/>
</dbReference>
<name>T0Z8I8_9ZZZZ</name>
<evidence type="ECO:0000256" key="1">
    <source>
        <dbReference type="ARBA" id="ARBA00009437"/>
    </source>
</evidence>
<gene>
    <name evidence="3" type="ORF">B2A_09641</name>
</gene>
<comment type="similarity">
    <text evidence="1">Belongs to the LysR transcriptional regulatory family.</text>
</comment>